<dbReference type="EMBL" id="CAUYUJ010002966">
    <property type="protein sequence ID" value="CAK0803170.1"/>
    <property type="molecule type" value="Genomic_DNA"/>
</dbReference>
<evidence type="ECO:0000313" key="1">
    <source>
        <dbReference type="EMBL" id="CAK0803170.1"/>
    </source>
</evidence>
<organism evidence="1 2">
    <name type="scientific">Prorocentrum cordatum</name>
    <dbReference type="NCBI Taxonomy" id="2364126"/>
    <lineage>
        <taxon>Eukaryota</taxon>
        <taxon>Sar</taxon>
        <taxon>Alveolata</taxon>
        <taxon>Dinophyceae</taxon>
        <taxon>Prorocentrales</taxon>
        <taxon>Prorocentraceae</taxon>
        <taxon>Prorocentrum</taxon>
    </lineage>
</organism>
<keyword evidence="2" id="KW-1185">Reference proteome</keyword>
<gene>
    <name evidence="1" type="ORF">PCOR1329_LOCUS10454</name>
</gene>
<comment type="caution">
    <text evidence="1">The sequence shown here is derived from an EMBL/GenBank/DDBJ whole genome shotgun (WGS) entry which is preliminary data.</text>
</comment>
<accession>A0ABN9QBA6</accession>
<sequence length="127" mass="13648">MHISYNDIALIIVPDQVGEQGALKMSMTKHDQTEAALHGSLRSQLSERSKVLNQCSTLEIDDTSNKSPPPPVAEVIVGVQVFGAAVSQVEAWAIDNDYDDTDDVSNNARVFFTKDDGGSDTGLEGIV</sequence>
<proteinExistence type="predicted"/>
<dbReference type="Proteomes" id="UP001189429">
    <property type="component" value="Unassembled WGS sequence"/>
</dbReference>
<reference evidence="1" key="1">
    <citation type="submission" date="2023-10" db="EMBL/GenBank/DDBJ databases">
        <authorList>
            <person name="Chen Y."/>
            <person name="Shah S."/>
            <person name="Dougan E. K."/>
            <person name="Thang M."/>
            <person name="Chan C."/>
        </authorList>
    </citation>
    <scope>NUCLEOTIDE SEQUENCE [LARGE SCALE GENOMIC DNA]</scope>
</reference>
<evidence type="ECO:0008006" key="3">
    <source>
        <dbReference type="Google" id="ProtNLM"/>
    </source>
</evidence>
<name>A0ABN9QBA6_9DINO</name>
<evidence type="ECO:0000313" key="2">
    <source>
        <dbReference type="Proteomes" id="UP001189429"/>
    </source>
</evidence>
<protein>
    <recommendedName>
        <fullName evidence="3">Subtilisin</fullName>
    </recommendedName>
</protein>